<proteinExistence type="predicted"/>
<keyword evidence="1" id="KW-0802">TPR repeat</keyword>
<dbReference type="Gene3D" id="1.25.40.10">
    <property type="entry name" value="Tetratricopeptide repeat domain"/>
    <property type="match status" value="2"/>
</dbReference>
<dbReference type="SUPFAM" id="SSF52540">
    <property type="entry name" value="P-loop containing nucleoside triphosphate hydrolases"/>
    <property type="match status" value="1"/>
</dbReference>
<dbReference type="STRING" id="1210086.GCA_001613105_05212"/>
<feature type="repeat" description="TPR" evidence="1">
    <location>
        <begin position="616"/>
        <end position="649"/>
    </location>
</feature>
<sequence length="946" mass="102695">MGRAAEGEVGSARGVFADRLGELFVAAGKPTLEQVVRGTSERMRGARGVGARPGVSAQRISDWRTGRNVPHTFDAVAPVLVTLFGLVKGQRKSVRGDLVDRRAWERLWAAAVAEAPGEAARPVATMALPRDVDTLVGRTQQLDRIVRAAESGRVVSIHAIDGMPGVGKTALAIRAAHEMAARFPDGQYFVPLHAHTPGQSVADPSEVLAGLLTDLGMDPRILPDTLEGRRDLWRDRLADKRVLLVLDDAAGPEQIEPLLPTGAECVTLVTSRRRLVALDGAAPLALDVLDPDSAATLFAALSHRDDIGAADRAAVDHLVALCGHLPLAIVLLAGQLAHHPAWSVADLAAMFTAATDRLAELETSDRAVRAAFELSYRDLSIQQQIVFGLLGLHPGSEFDLWAVAALADLPLDTARRHLTALYTDHLIDEIGPGRYRLHDLLREFARTLAAVASAEDNARAANRLLDYYRHTAANADRWLARHTRPVDHTARIETKSGVATQDFDDQMRALTWLRTERANLLACLEYAVDHAPEGAAASTAVLAGLLERDGPWPLAAHLHRRAAEIASRLGDQLGKANALNDLGHVLWIVDDYEQAADWHVQALDLYRGLGNDLGQAHALIHLGVVHRLTGDHERAATLFQQALARYRDLGNRRGEANALGNLGILRGHAGDLEQAIDLLRQALSGYREVTDQHGEAYVVNNLGRMYQRTGDYEQAAEFHEQALDRYRDIGNRLGEANALNNLGYVRRDTGDYGHATELFQQSLRIYRELGDRRGEAQALTALGYVHRESGDHDLAAELLRQALALNRALGNRHDEADTLGNLGILHERTGDQQQAADLHRQALAHYRDIGDRLGQAEELNGLGRVLLATGDPDRGLTVFTDALAVAGIGEYPLEQARALDGAARCRAELGDTPAAVTDLSAAVEIYRRLGVPETESAIAYLAALTD</sequence>
<protein>
    <submittedName>
        <fullName evidence="3">Tetratricopeptide (TPR) repeat protein</fullName>
    </submittedName>
</protein>
<dbReference type="PROSITE" id="PS50005">
    <property type="entry name" value="TPR"/>
    <property type="match status" value="4"/>
</dbReference>
<dbReference type="Proteomes" id="UP000254869">
    <property type="component" value="Unassembled WGS sequence"/>
</dbReference>
<keyword evidence="4" id="KW-1185">Reference proteome</keyword>
<dbReference type="Gene3D" id="3.40.50.300">
    <property type="entry name" value="P-loop containing nucleotide triphosphate hydrolases"/>
    <property type="match status" value="1"/>
</dbReference>
<dbReference type="PANTHER" id="PTHR47691">
    <property type="entry name" value="REGULATOR-RELATED"/>
    <property type="match status" value="1"/>
</dbReference>
<dbReference type="InterPro" id="IPR002182">
    <property type="entry name" value="NB-ARC"/>
</dbReference>
<dbReference type="InterPro" id="IPR019734">
    <property type="entry name" value="TPR_rpt"/>
</dbReference>
<dbReference type="Pfam" id="PF13424">
    <property type="entry name" value="TPR_12"/>
    <property type="match status" value="4"/>
</dbReference>
<dbReference type="PRINTS" id="PR00364">
    <property type="entry name" value="DISEASERSIST"/>
</dbReference>
<accession>A0A370HX07</accession>
<evidence type="ECO:0000259" key="2">
    <source>
        <dbReference type="Pfam" id="PF00931"/>
    </source>
</evidence>
<dbReference type="InterPro" id="IPR011990">
    <property type="entry name" value="TPR-like_helical_dom_sf"/>
</dbReference>
<dbReference type="InterPro" id="IPR027417">
    <property type="entry name" value="P-loop_NTPase"/>
</dbReference>
<evidence type="ECO:0000313" key="3">
    <source>
        <dbReference type="EMBL" id="RDI63042.1"/>
    </source>
</evidence>
<dbReference type="AlphaFoldDB" id="A0A370HX07"/>
<dbReference type="EMBL" id="QQBC01000011">
    <property type="protein sequence ID" value="RDI63042.1"/>
    <property type="molecule type" value="Genomic_DNA"/>
</dbReference>
<dbReference type="GO" id="GO:0043531">
    <property type="term" value="F:ADP binding"/>
    <property type="evidence" value="ECO:0007669"/>
    <property type="project" value="InterPro"/>
</dbReference>
<dbReference type="SUPFAM" id="SSF48452">
    <property type="entry name" value="TPR-like"/>
    <property type="match status" value="3"/>
</dbReference>
<evidence type="ECO:0000256" key="1">
    <source>
        <dbReference type="PROSITE-ProRule" id="PRU00339"/>
    </source>
</evidence>
<comment type="caution">
    <text evidence="3">The sequence shown here is derived from an EMBL/GenBank/DDBJ whole genome shotgun (WGS) entry which is preliminary data.</text>
</comment>
<reference evidence="3 4" key="1">
    <citation type="submission" date="2018-07" db="EMBL/GenBank/DDBJ databases">
        <title>Genomic Encyclopedia of Type Strains, Phase IV (KMG-IV): sequencing the most valuable type-strain genomes for metagenomic binning, comparative biology and taxonomic classification.</title>
        <authorList>
            <person name="Goeker M."/>
        </authorList>
    </citation>
    <scope>NUCLEOTIDE SEQUENCE [LARGE SCALE GENOMIC DNA]</scope>
    <source>
        <strain evidence="3 4">DSM 44290</strain>
    </source>
</reference>
<name>A0A370HX07_9NOCA</name>
<feature type="repeat" description="TPR" evidence="1">
    <location>
        <begin position="696"/>
        <end position="729"/>
    </location>
</feature>
<organism evidence="3 4">
    <name type="scientific">Nocardia pseudobrasiliensis</name>
    <dbReference type="NCBI Taxonomy" id="45979"/>
    <lineage>
        <taxon>Bacteria</taxon>
        <taxon>Bacillati</taxon>
        <taxon>Actinomycetota</taxon>
        <taxon>Actinomycetes</taxon>
        <taxon>Mycobacteriales</taxon>
        <taxon>Nocardiaceae</taxon>
        <taxon>Nocardia</taxon>
    </lineage>
</organism>
<gene>
    <name evidence="3" type="ORF">DFR76_11159</name>
</gene>
<evidence type="ECO:0000313" key="4">
    <source>
        <dbReference type="Proteomes" id="UP000254869"/>
    </source>
</evidence>
<dbReference type="PANTHER" id="PTHR47691:SF3">
    <property type="entry name" value="HTH-TYPE TRANSCRIPTIONAL REGULATOR RV0890C-RELATED"/>
    <property type="match status" value="1"/>
</dbReference>
<dbReference type="SMART" id="SM00028">
    <property type="entry name" value="TPR"/>
    <property type="match status" value="9"/>
</dbReference>
<dbReference type="Pfam" id="PF00931">
    <property type="entry name" value="NB-ARC"/>
    <property type="match status" value="1"/>
</dbReference>
<feature type="repeat" description="TPR" evidence="1">
    <location>
        <begin position="736"/>
        <end position="769"/>
    </location>
</feature>
<feature type="repeat" description="TPR" evidence="1">
    <location>
        <begin position="776"/>
        <end position="809"/>
    </location>
</feature>
<feature type="domain" description="NB-ARC" evidence="2">
    <location>
        <begin position="149"/>
        <end position="301"/>
    </location>
</feature>